<dbReference type="PANTHER" id="PTHR13847:SF289">
    <property type="entry name" value="GLYCINE OXIDASE"/>
    <property type="match status" value="1"/>
</dbReference>
<organism evidence="3 4">
    <name type="scientific">Dongia rigui</name>
    <dbReference type="NCBI Taxonomy" id="940149"/>
    <lineage>
        <taxon>Bacteria</taxon>
        <taxon>Pseudomonadati</taxon>
        <taxon>Pseudomonadota</taxon>
        <taxon>Alphaproteobacteria</taxon>
        <taxon>Rhodospirillales</taxon>
        <taxon>Dongiaceae</taxon>
        <taxon>Dongia</taxon>
    </lineage>
</organism>
<dbReference type="Proteomes" id="UP001271769">
    <property type="component" value="Unassembled WGS sequence"/>
</dbReference>
<keyword evidence="1" id="KW-0560">Oxidoreductase</keyword>
<evidence type="ECO:0000313" key="3">
    <source>
        <dbReference type="EMBL" id="MDY0872546.1"/>
    </source>
</evidence>
<dbReference type="Gene3D" id="3.50.50.60">
    <property type="entry name" value="FAD/NAD(P)-binding domain"/>
    <property type="match status" value="2"/>
</dbReference>
<proteinExistence type="predicted"/>
<protein>
    <submittedName>
        <fullName evidence="3">FAD-dependent oxidoreductase</fullName>
    </submittedName>
</protein>
<keyword evidence="4" id="KW-1185">Reference proteome</keyword>
<feature type="domain" description="FAD dependent oxidoreductase" evidence="2">
    <location>
        <begin position="6"/>
        <end position="395"/>
    </location>
</feature>
<dbReference type="RefSeq" id="WP_320500974.1">
    <property type="nucleotide sequence ID" value="NZ_JAXCLX010000001.1"/>
</dbReference>
<evidence type="ECO:0000259" key="2">
    <source>
        <dbReference type="Pfam" id="PF01266"/>
    </source>
</evidence>
<evidence type="ECO:0000256" key="1">
    <source>
        <dbReference type="ARBA" id="ARBA00023002"/>
    </source>
</evidence>
<evidence type="ECO:0000313" key="4">
    <source>
        <dbReference type="Proteomes" id="UP001271769"/>
    </source>
</evidence>
<reference evidence="3 4" key="1">
    <citation type="journal article" date="2013" name="Antonie Van Leeuwenhoek">
        <title>Dongia rigui sp. nov., isolated from freshwater of a large wetland in Korea.</title>
        <authorList>
            <person name="Baik K.S."/>
            <person name="Hwang Y.M."/>
            <person name="Choi J.S."/>
            <person name="Kwon J."/>
            <person name="Seong C.N."/>
        </authorList>
    </citation>
    <scope>NUCLEOTIDE SEQUENCE [LARGE SCALE GENOMIC DNA]</scope>
    <source>
        <strain evidence="3 4">04SU4-P</strain>
    </source>
</reference>
<dbReference type="PANTHER" id="PTHR13847">
    <property type="entry name" value="SARCOSINE DEHYDROGENASE-RELATED"/>
    <property type="match status" value="1"/>
</dbReference>
<dbReference type="Pfam" id="PF01266">
    <property type="entry name" value="DAO"/>
    <property type="match status" value="1"/>
</dbReference>
<dbReference type="InterPro" id="IPR006076">
    <property type="entry name" value="FAD-dep_OxRdtase"/>
</dbReference>
<dbReference type="SUPFAM" id="SSF51905">
    <property type="entry name" value="FAD/NAD(P)-binding domain"/>
    <property type="match status" value="1"/>
</dbReference>
<comment type="caution">
    <text evidence="3">The sequence shown here is derived from an EMBL/GenBank/DDBJ whole genome shotgun (WGS) entry which is preliminary data.</text>
</comment>
<dbReference type="SUPFAM" id="SSF54373">
    <property type="entry name" value="FAD-linked reductases, C-terminal domain"/>
    <property type="match status" value="1"/>
</dbReference>
<dbReference type="InterPro" id="IPR036188">
    <property type="entry name" value="FAD/NAD-bd_sf"/>
</dbReference>
<name>A0ABU5DZ27_9PROT</name>
<dbReference type="Gene3D" id="3.30.9.10">
    <property type="entry name" value="D-Amino Acid Oxidase, subunit A, domain 2"/>
    <property type="match status" value="1"/>
</dbReference>
<dbReference type="EMBL" id="JAXCLX010000001">
    <property type="protein sequence ID" value="MDY0872546.1"/>
    <property type="molecule type" value="Genomic_DNA"/>
</dbReference>
<gene>
    <name evidence="3" type="ORF">SMD31_11450</name>
</gene>
<sequence>MGNRHFIVIGAGIVGVSAALYLQKDGNQVTVIDGRDPGEGTSKGNASVIATESCIPVATPGILWDVPKMLMDPLSPLAIRWSYLPQIAPWLIRFVAASSEKRVEQISIALRSVLVHALAAHKELAGLANQSLMIKDTGWLGVFETDKKFDSYQWDLALQKRRGVEFKILKQEEIRQFEPSLNPIYRHAVYFPENSYVTDNFALVQRLANQFVAGGGRIVKADVTGFEIGADGPKAVKAGGNTYPCDAVVVAAGAWSKKLTAMLGHKVPLDTERGYHVTLPNAQKRPRMPIYSADHSFAITPLDVGLRFAGTVELGGLDLPPNYDRAQKLMNHGKRMFGDLDETGRSDWMGFRPSMPDSVPVIAQGERFKNTFFGFGHGHIGLTLGPVTGRIIADLAAGRDPGVDLAPFRIDRF</sequence>
<accession>A0ABU5DZ27</accession>